<organism evidence="1 2">
    <name type="scientific">Sphenodon punctatus</name>
    <name type="common">Tuatara</name>
    <name type="synonym">Hatteria punctata</name>
    <dbReference type="NCBI Taxonomy" id="8508"/>
    <lineage>
        <taxon>Eukaryota</taxon>
        <taxon>Metazoa</taxon>
        <taxon>Chordata</taxon>
        <taxon>Craniata</taxon>
        <taxon>Vertebrata</taxon>
        <taxon>Euteleostomi</taxon>
        <taxon>Lepidosauria</taxon>
        <taxon>Sphenodontia</taxon>
        <taxon>Sphenodontidae</taxon>
        <taxon>Sphenodon</taxon>
    </lineage>
</organism>
<sequence>WERGSSEGPAGGAGPCPHLSSLPGLPGELTLESLLPDLSRRLALPDQLHVVKAAGKESSGLVLLSSCQSTTQRLHQFYIKHRRAGCPTATYCAVTVRIPAASEGEVRTGLKLARFGDWELVRKGLMGLPPPPPGYGGSKQ</sequence>
<reference evidence="1" key="1">
    <citation type="submission" date="2025-08" db="UniProtKB">
        <authorList>
            <consortium name="Ensembl"/>
        </authorList>
    </citation>
    <scope>IDENTIFICATION</scope>
</reference>
<dbReference type="Ensembl" id="ENSSPUT00000022494.1">
    <property type="protein sequence ID" value="ENSSPUP00000021092.1"/>
    <property type="gene ID" value="ENSSPUG00000016234.1"/>
</dbReference>
<proteinExistence type="predicted"/>
<keyword evidence="2" id="KW-1185">Reference proteome</keyword>
<dbReference type="AlphaFoldDB" id="A0A8D0HJZ9"/>
<evidence type="ECO:0000313" key="2">
    <source>
        <dbReference type="Proteomes" id="UP000694392"/>
    </source>
</evidence>
<name>A0A8D0HJZ9_SPHPU</name>
<reference evidence="1" key="2">
    <citation type="submission" date="2025-09" db="UniProtKB">
        <authorList>
            <consortium name="Ensembl"/>
        </authorList>
    </citation>
    <scope>IDENTIFICATION</scope>
</reference>
<dbReference type="Proteomes" id="UP000694392">
    <property type="component" value="Unplaced"/>
</dbReference>
<protein>
    <submittedName>
        <fullName evidence="1">Uncharacterized protein</fullName>
    </submittedName>
</protein>
<accession>A0A8D0HJZ9</accession>
<dbReference type="GeneTree" id="ENSGT00940000161059"/>
<evidence type="ECO:0000313" key="1">
    <source>
        <dbReference type="Ensembl" id="ENSSPUP00000021092.1"/>
    </source>
</evidence>